<dbReference type="EMBL" id="MNCJ02000316">
    <property type="protein sequence ID" value="KAF5820981.1"/>
    <property type="molecule type" value="Genomic_DNA"/>
</dbReference>
<feature type="domain" description="CS" evidence="1">
    <location>
        <begin position="14"/>
        <end position="49"/>
    </location>
</feature>
<evidence type="ECO:0000313" key="4">
    <source>
        <dbReference type="Proteomes" id="UP000215914"/>
    </source>
</evidence>
<dbReference type="Gramene" id="mRNA:HanXRQr2_Chr01g0008421">
    <property type="protein sequence ID" value="mRNA:HanXRQr2_Chr01g0008421"/>
    <property type="gene ID" value="HanXRQr2_Chr01g0008421"/>
</dbReference>
<accession>A0A251VMM0</accession>
<proteinExistence type="predicted"/>
<dbReference type="STRING" id="4232.A0A251VMM0"/>
<gene>
    <name evidence="3" type="ORF">HannXRQ_Chr01g0007131</name>
    <name evidence="2" type="ORF">HanXRQr2_Chr01g0008421</name>
</gene>
<keyword evidence="4" id="KW-1185">Reference proteome</keyword>
<dbReference type="Pfam" id="PF04969">
    <property type="entry name" value="CS"/>
    <property type="match status" value="1"/>
</dbReference>
<reference evidence="2" key="3">
    <citation type="submission" date="2020-06" db="EMBL/GenBank/DDBJ databases">
        <title>Helianthus annuus Genome sequencing and assembly Release 2.</title>
        <authorList>
            <person name="Gouzy J."/>
            <person name="Langlade N."/>
            <person name="Munos S."/>
        </authorList>
    </citation>
    <scope>NUCLEOTIDE SEQUENCE</scope>
    <source>
        <tissue evidence="2">Leaves</tissue>
    </source>
</reference>
<evidence type="ECO:0000259" key="1">
    <source>
        <dbReference type="Pfam" id="PF04969"/>
    </source>
</evidence>
<dbReference type="InterPro" id="IPR008978">
    <property type="entry name" value="HSP20-like_chaperone"/>
</dbReference>
<reference evidence="3" key="2">
    <citation type="submission" date="2017-02" db="EMBL/GenBank/DDBJ databases">
        <title>Sunflower complete genome.</title>
        <authorList>
            <person name="Langlade N."/>
            <person name="Munos S."/>
        </authorList>
    </citation>
    <scope>NUCLEOTIDE SEQUENCE [LARGE SCALE GENOMIC DNA]</scope>
    <source>
        <tissue evidence="3">Leaves</tissue>
    </source>
</reference>
<reference evidence="2 4" key="1">
    <citation type="journal article" date="2017" name="Nature">
        <title>The sunflower genome provides insights into oil metabolism, flowering and Asterid evolution.</title>
        <authorList>
            <person name="Badouin H."/>
            <person name="Gouzy J."/>
            <person name="Grassa C.J."/>
            <person name="Murat F."/>
            <person name="Staton S.E."/>
            <person name="Cottret L."/>
            <person name="Lelandais-Briere C."/>
            <person name="Owens G.L."/>
            <person name="Carrere S."/>
            <person name="Mayjonade B."/>
            <person name="Legrand L."/>
            <person name="Gill N."/>
            <person name="Kane N.C."/>
            <person name="Bowers J.E."/>
            <person name="Hubner S."/>
            <person name="Bellec A."/>
            <person name="Berard A."/>
            <person name="Berges H."/>
            <person name="Blanchet N."/>
            <person name="Boniface M.C."/>
            <person name="Brunel D."/>
            <person name="Catrice O."/>
            <person name="Chaidir N."/>
            <person name="Claudel C."/>
            <person name="Donnadieu C."/>
            <person name="Faraut T."/>
            <person name="Fievet G."/>
            <person name="Helmstetter N."/>
            <person name="King M."/>
            <person name="Knapp S.J."/>
            <person name="Lai Z."/>
            <person name="Le Paslier M.C."/>
            <person name="Lippi Y."/>
            <person name="Lorenzon L."/>
            <person name="Mandel J.R."/>
            <person name="Marage G."/>
            <person name="Marchand G."/>
            <person name="Marquand E."/>
            <person name="Bret-Mestries E."/>
            <person name="Morien E."/>
            <person name="Nambeesan S."/>
            <person name="Nguyen T."/>
            <person name="Pegot-Espagnet P."/>
            <person name="Pouilly N."/>
            <person name="Raftis F."/>
            <person name="Sallet E."/>
            <person name="Schiex T."/>
            <person name="Thomas J."/>
            <person name="Vandecasteele C."/>
            <person name="Vares D."/>
            <person name="Vear F."/>
            <person name="Vautrin S."/>
            <person name="Crespi M."/>
            <person name="Mangin B."/>
            <person name="Burke J.M."/>
            <person name="Salse J."/>
            <person name="Munos S."/>
            <person name="Vincourt P."/>
            <person name="Rieseberg L.H."/>
            <person name="Langlade N.B."/>
        </authorList>
    </citation>
    <scope>NUCLEOTIDE SEQUENCE [LARGE SCALE GENOMIC DNA]</scope>
    <source>
        <strain evidence="4">cv. SF193</strain>
        <tissue evidence="2">Leaves</tissue>
    </source>
</reference>
<dbReference type="SUPFAM" id="SSF49764">
    <property type="entry name" value="HSP20-like chaperones"/>
    <property type="match status" value="1"/>
</dbReference>
<dbReference type="GO" id="GO:0006950">
    <property type="term" value="P:response to stress"/>
    <property type="evidence" value="ECO:0007669"/>
    <property type="project" value="UniProtKB-ARBA"/>
</dbReference>
<dbReference type="Proteomes" id="UP000215914">
    <property type="component" value="Chromosome 1"/>
</dbReference>
<evidence type="ECO:0000313" key="3">
    <source>
        <dbReference type="EMBL" id="OTG36393.1"/>
    </source>
</evidence>
<dbReference type="AlphaFoldDB" id="A0A251VMM0"/>
<evidence type="ECO:0000313" key="2">
    <source>
        <dbReference type="EMBL" id="KAF5820981.1"/>
    </source>
</evidence>
<protein>
    <submittedName>
        <fullName evidence="2 3">HSP20-like chaperone</fullName>
    </submittedName>
</protein>
<name>A0A251VMM0_HELAN</name>
<dbReference type="InParanoid" id="A0A251VMM0"/>
<sequence>MLSRFEVHLQICESMQEVNVTIHVPPGIESRFIACEITKNHIKVGLKSQPPNTWKCAEPDGLRKFAC</sequence>
<dbReference type="Gene3D" id="2.60.40.790">
    <property type="match status" value="1"/>
</dbReference>
<organism evidence="3 4">
    <name type="scientific">Helianthus annuus</name>
    <name type="common">Common sunflower</name>
    <dbReference type="NCBI Taxonomy" id="4232"/>
    <lineage>
        <taxon>Eukaryota</taxon>
        <taxon>Viridiplantae</taxon>
        <taxon>Streptophyta</taxon>
        <taxon>Embryophyta</taxon>
        <taxon>Tracheophyta</taxon>
        <taxon>Spermatophyta</taxon>
        <taxon>Magnoliopsida</taxon>
        <taxon>eudicotyledons</taxon>
        <taxon>Gunneridae</taxon>
        <taxon>Pentapetalae</taxon>
        <taxon>asterids</taxon>
        <taxon>campanulids</taxon>
        <taxon>Asterales</taxon>
        <taxon>Asteraceae</taxon>
        <taxon>Asteroideae</taxon>
        <taxon>Heliantheae alliance</taxon>
        <taxon>Heliantheae</taxon>
        <taxon>Helianthus</taxon>
    </lineage>
</organism>
<dbReference type="InterPro" id="IPR007052">
    <property type="entry name" value="CS_dom"/>
</dbReference>
<dbReference type="EMBL" id="CM007890">
    <property type="protein sequence ID" value="OTG36393.1"/>
    <property type="molecule type" value="Genomic_DNA"/>
</dbReference>